<protein>
    <submittedName>
        <fullName evidence="1">Uncharacterized protein</fullName>
    </submittedName>
</protein>
<evidence type="ECO:0000313" key="1">
    <source>
        <dbReference type="EMBL" id="PIQ74748.1"/>
    </source>
</evidence>
<dbReference type="AlphaFoldDB" id="A0A2H0KRH1"/>
<sequence length="76" mass="8825">EPTHYWNILPFRPPISLAATPPRFLPVSFFPSRRRLTQKVASRSEETENNDIPHTIISYHLRKHAATSDDLVFNLL</sequence>
<gene>
    <name evidence="1" type="ORF">COV85_00380</name>
</gene>
<evidence type="ECO:0000313" key="2">
    <source>
        <dbReference type="Proteomes" id="UP000231550"/>
    </source>
</evidence>
<proteinExistence type="predicted"/>
<organism evidence="1 2">
    <name type="scientific">Candidatus Portnoybacteria bacterium CG11_big_fil_rev_8_21_14_0_20_44_10</name>
    <dbReference type="NCBI Taxonomy" id="1974818"/>
    <lineage>
        <taxon>Bacteria</taxon>
        <taxon>Candidatus Portnoyibacteriota</taxon>
    </lineage>
</organism>
<reference evidence="1 2" key="1">
    <citation type="submission" date="2017-09" db="EMBL/GenBank/DDBJ databases">
        <title>Depth-based differentiation of microbial function through sediment-hosted aquifers and enrichment of novel symbionts in the deep terrestrial subsurface.</title>
        <authorList>
            <person name="Probst A.J."/>
            <person name="Ladd B."/>
            <person name="Jarett J.K."/>
            <person name="Geller-Mcgrath D.E."/>
            <person name="Sieber C.M."/>
            <person name="Emerson J.B."/>
            <person name="Anantharaman K."/>
            <person name="Thomas B.C."/>
            <person name="Malmstrom R."/>
            <person name="Stieglmeier M."/>
            <person name="Klingl A."/>
            <person name="Woyke T."/>
            <person name="Ryan C.M."/>
            <person name="Banfield J.F."/>
        </authorList>
    </citation>
    <scope>NUCLEOTIDE SEQUENCE [LARGE SCALE GENOMIC DNA]</scope>
    <source>
        <strain evidence="1">CG11_big_fil_rev_8_21_14_0_20_44_10</strain>
    </source>
</reference>
<name>A0A2H0KRH1_9BACT</name>
<accession>A0A2H0KRH1</accession>
<dbReference type="EMBL" id="PCVN01000009">
    <property type="protein sequence ID" value="PIQ74748.1"/>
    <property type="molecule type" value="Genomic_DNA"/>
</dbReference>
<comment type="caution">
    <text evidence="1">The sequence shown here is derived from an EMBL/GenBank/DDBJ whole genome shotgun (WGS) entry which is preliminary data.</text>
</comment>
<feature type="non-terminal residue" evidence="1">
    <location>
        <position position="1"/>
    </location>
</feature>
<dbReference type="Proteomes" id="UP000231550">
    <property type="component" value="Unassembled WGS sequence"/>
</dbReference>